<organism evidence="3 4">
    <name type="scientific">Bifidobacterium longum</name>
    <dbReference type="NCBI Taxonomy" id="216816"/>
    <lineage>
        <taxon>Bacteria</taxon>
        <taxon>Bacillati</taxon>
        <taxon>Actinomycetota</taxon>
        <taxon>Actinomycetes</taxon>
        <taxon>Bifidobacteriales</taxon>
        <taxon>Bifidobacteriaceae</taxon>
        <taxon>Bifidobacterium</taxon>
    </lineage>
</organism>
<feature type="region of interest" description="Disordered" evidence="1">
    <location>
        <begin position="137"/>
        <end position="178"/>
    </location>
</feature>
<dbReference type="EMBL" id="WEAY01000029">
    <property type="protein sequence ID" value="KAB6836279.1"/>
    <property type="molecule type" value="Genomic_DNA"/>
</dbReference>
<dbReference type="Proteomes" id="UP000478746">
    <property type="component" value="Unassembled WGS sequence"/>
</dbReference>
<evidence type="ECO:0000313" key="3">
    <source>
        <dbReference type="EMBL" id="KAB7131682.1"/>
    </source>
</evidence>
<dbReference type="EMBL" id="WDVF01000030">
    <property type="protein sequence ID" value="KAB7131682.1"/>
    <property type="molecule type" value="Genomic_DNA"/>
</dbReference>
<accession>A0A6A2SET0</accession>
<sequence length="178" mass="20480">MNIMPSGGKRVRSGPAKDPNSEKSRRLGYTLQSLPNTECRMKPPEWPLEPADDERVRRLEAEKWKWLWKLPQARAWHLPQFKWMIRELALYARLSTACEIAPAPTALTVLLRISDRVGMSVAGLQALGWKIEAEAERKPVDSEFTRRRAKELNQESAAERSPMDETKHVYQRRMSGNG</sequence>
<dbReference type="AlphaFoldDB" id="A0A6A2SET0"/>
<name>A0A6A2SET0_BIFLN</name>
<proteinExistence type="predicted"/>
<dbReference type="Proteomes" id="UP000461165">
    <property type="component" value="Unassembled WGS sequence"/>
</dbReference>
<evidence type="ECO:0000313" key="2">
    <source>
        <dbReference type="EMBL" id="KAB6836279.1"/>
    </source>
</evidence>
<comment type="caution">
    <text evidence="3">The sequence shown here is derived from an EMBL/GenBank/DDBJ whole genome shotgun (WGS) entry which is preliminary data.</text>
</comment>
<gene>
    <name evidence="3" type="ORF">GBC97_10710</name>
    <name evidence="2" type="ORF">GBK08_10705</name>
</gene>
<evidence type="ECO:0000313" key="5">
    <source>
        <dbReference type="Proteomes" id="UP000478746"/>
    </source>
</evidence>
<feature type="compositionally biased region" description="Basic and acidic residues" evidence="1">
    <location>
        <begin position="137"/>
        <end position="168"/>
    </location>
</feature>
<protein>
    <recommendedName>
        <fullName evidence="6">Terminase small subunit</fullName>
    </recommendedName>
</protein>
<evidence type="ECO:0008006" key="6">
    <source>
        <dbReference type="Google" id="ProtNLM"/>
    </source>
</evidence>
<reference evidence="4 5" key="1">
    <citation type="journal article" date="2019" name="Nat. Med.">
        <title>A library of human gut bacterial isolates paired with longitudinal multiomics data enables mechanistic microbiome research.</title>
        <authorList>
            <person name="Poyet M."/>
            <person name="Groussin M."/>
            <person name="Gibbons S.M."/>
            <person name="Avila-Pacheco J."/>
            <person name="Jiang X."/>
            <person name="Kearney S.M."/>
            <person name="Perrotta A.R."/>
            <person name="Berdy B."/>
            <person name="Zhao S."/>
            <person name="Lieberman T.D."/>
            <person name="Swanson P.K."/>
            <person name="Smith M."/>
            <person name="Roesemann S."/>
            <person name="Alexander J.E."/>
            <person name="Rich S.A."/>
            <person name="Livny J."/>
            <person name="Vlamakis H."/>
            <person name="Clish C."/>
            <person name="Bullock K."/>
            <person name="Deik A."/>
            <person name="Scott J."/>
            <person name="Pierce K.A."/>
            <person name="Xavier R.J."/>
            <person name="Alm E.J."/>
        </authorList>
    </citation>
    <scope>NUCLEOTIDE SEQUENCE [LARGE SCALE GENOMIC DNA]</scope>
    <source>
        <strain evidence="3 4">BIOML-A166</strain>
        <strain evidence="2 5">BIOML-A320</strain>
    </source>
</reference>
<feature type="region of interest" description="Disordered" evidence="1">
    <location>
        <begin position="1"/>
        <end position="29"/>
    </location>
</feature>
<evidence type="ECO:0000256" key="1">
    <source>
        <dbReference type="SAM" id="MobiDB-lite"/>
    </source>
</evidence>
<evidence type="ECO:0000313" key="4">
    <source>
        <dbReference type="Proteomes" id="UP000461165"/>
    </source>
</evidence>